<reference evidence="2" key="1">
    <citation type="journal article" date="2019" name="Int. J. Syst. Evol. Microbiol.">
        <title>The Global Catalogue of Microorganisms (GCM) 10K type strain sequencing project: providing services to taxonomists for standard genome sequencing and annotation.</title>
        <authorList>
            <consortium name="The Broad Institute Genomics Platform"/>
            <consortium name="The Broad Institute Genome Sequencing Center for Infectious Disease"/>
            <person name="Wu L."/>
            <person name="Ma J."/>
        </authorList>
    </citation>
    <scope>NUCLEOTIDE SEQUENCE [LARGE SCALE GENOMIC DNA]</scope>
    <source>
        <strain evidence="2">JCM 17938</strain>
    </source>
</reference>
<dbReference type="Gene3D" id="1.20.910.10">
    <property type="entry name" value="Heme oxygenase-like"/>
    <property type="match status" value="1"/>
</dbReference>
<dbReference type="RefSeq" id="WP_345347290.1">
    <property type="nucleotide sequence ID" value="NZ_BAABHJ010000001.1"/>
</dbReference>
<keyword evidence="2" id="KW-1185">Reference proteome</keyword>
<comment type="caution">
    <text evidence="1">The sequence shown here is derived from an EMBL/GenBank/DDBJ whole genome shotgun (WGS) entry which is preliminary data.</text>
</comment>
<dbReference type="Proteomes" id="UP001500212">
    <property type="component" value="Unassembled WGS sequence"/>
</dbReference>
<proteinExistence type="predicted"/>
<name>A0ABP8T9J9_9ACTN</name>
<evidence type="ECO:0000313" key="1">
    <source>
        <dbReference type="EMBL" id="GAA4601670.1"/>
    </source>
</evidence>
<organism evidence="1 2">
    <name type="scientific">Actinoallomurus liliacearum</name>
    <dbReference type="NCBI Taxonomy" id="1080073"/>
    <lineage>
        <taxon>Bacteria</taxon>
        <taxon>Bacillati</taxon>
        <taxon>Actinomycetota</taxon>
        <taxon>Actinomycetes</taxon>
        <taxon>Streptosporangiales</taxon>
        <taxon>Thermomonosporaceae</taxon>
        <taxon>Actinoallomurus</taxon>
    </lineage>
</organism>
<sequence>MQLKTTRPEFRTRVDKFLDTAIADFYEKIPFARHQLEGKEIHLDYYRRHNIETILRLRRKRTIDALAIRYFTKVDPVAAKAWSHYTDDEMLHDRLFAADLEKVGVSKEQIYSTEPLLSTKLLTGYLQYGIEYEGTPLALLVSVYFVEYVTTRTQPQWLDNLEKRLGRENIKGQRAHVGTDLDDHHDDFVWTVLETMVKSDEDEDKALRHLQDIARLWEMYFLELYKLTVDEKATIEIPDPVAIPA</sequence>
<dbReference type="InterPro" id="IPR016084">
    <property type="entry name" value="Haem_Oase-like_multi-hlx"/>
</dbReference>
<dbReference type="EMBL" id="BAABHJ010000001">
    <property type="protein sequence ID" value="GAA4601670.1"/>
    <property type="molecule type" value="Genomic_DNA"/>
</dbReference>
<evidence type="ECO:0000313" key="2">
    <source>
        <dbReference type="Proteomes" id="UP001500212"/>
    </source>
</evidence>
<accession>A0ABP8T9J9</accession>
<gene>
    <name evidence="1" type="ORF">GCM10023195_04530</name>
</gene>
<evidence type="ECO:0008006" key="3">
    <source>
        <dbReference type="Google" id="ProtNLM"/>
    </source>
</evidence>
<dbReference type="SUPFAM" id="SSF48613">
    <property type="entry name" value="Heme oxygenase-like"/>
    <property type="match status" value="1"/>
</dbReference>
<protein>
    <recommendedName>
        <fullName evidence="3">Iron-containing redox enzyme family protein</fullName>
    </recommendedName>
</protein>